<keyword evidence="11" id="KW-1185">Reference proteome</keyword>
<dbReference type="SMART" id="SM00220">
    <property type="entry name" value="S_TKc"/>
    <property type="match status" value="1"/>
</dbReference>
<dbReference type="InterPro" id="IPR050205">
    <property type="entry name" value="CDPK_Ser/Thr_kinases"/>
</dbReference>
<gene>
    <name evidence="10" type="ORF">FCM35_KLT10024</name>
</gene>
<keyword evidence="3" id="KW-0677">Repeat</keyword>
<accession>A0A833R2C8</accession>
<dbReference type="PROSITE" id="PS00107">
    <property type="entry name" value="PROTEIN_KINASE_ATP"/>
    <property type="match status" value="1"/>
</dbReference>
<dbReference type="Pfam" id="PF00069">
    <property type="entry name" value="Pkinase"/>
    <property type="match status" value="1"/>
</dbReference>
<dbReference type="CDD" id="cd05117">
    <property type="entry name" value="STKc_CAMK"/>
    <property type="match status" value="1"/>
</dbReference>
<evidence type="ECO:0000256" key="4">
    <source>
        <dbReference type="ARBA" id="ARBA00022741"/>
    </source>
</evidence>
<comment type="similarity">
    <text evidence="8">Belongs to the protein kinase superfamily.</text>
</comment>
<comment type="caution">
    <text evidence="10">The sequence shown here is derived from an EMBL/GenBank/DDBJ whole genome shotgun (WGS) entry which is preliminary data.</text>
</comment>
<evidence type="ECO:0000313" key="11">
    <source>
        <dbReference type="Proteomes" id="UP000623129"/>
    </source>
</evidence>
<keyword evidence="4 7" id="KW-0547">Nucleotide-binding</keyword>
<keyword evidence="10" id="KW-0670">Pyruvate</keyword>
<dbReference type="EMBL" id="SWLB01000002">
    <property type="protein sequence ID" value="KAF3341180.1"/>
    <property type="molecule type" value="Genomic_DNA"/>
</dbReference>
<evidence type="ECO:0000256" key="8">
    <source>
        <dbReference type="RuleBase" id="RU000304"/>
    </source>
</evidence>
<feature type="domain" description="Protein kinase" evidence="9">
    <location>
        <begin position="9"/>
        <end position="269"/>
    </location>
</feature>
<keyword evidence="6 7" id="KW-0067">ATP-binding</keyword>
<dbReference type="GO" id="GO:0004674">
    <property type="term" value="F:protein serine/threonine kinase activity"/>
    <property type="evidence" value="ECO:0007669"/>
    <property type="project" value="UniProtKB-KW"/>
</dbReference>
<dbReference type="SUPFAM" id="SSF56112">
    <property type="entry name" value="Protein kinase-like (PK-like)"/>
    <property type="match status" value="1"/>
</dbReference>
<evidence type="ECO:0000256" key="3">
    <source>
        <dbReference type="ARBA" id="ARBA00022737"/>
    </source>
</evidence>
<dbReference type="GO" id="GO:0005524">
    <property type="term" value="F:ATP binding"/>
    <property type="evidence" value="ECO:0007669"/>
    <property type="project" value="UniProtKB-UniRule"/>
</dbReference>
<dbReference type="PROSITE" id="PS00108">
    <property type="entry name" value="PROTEIN_KINASE_ST"/>
    <property type="match status" value="1"/>
</dbReference>
<dbReference type="FunFam" id="3.30.200.20:FF:000042">
    <property type="entry name" value="Aurora kinase A"/>
    <property type="match status" value="1"/>
</dbReference>
<dbReference type="PROSITE" id="PS50011">
    <property type="entry name" value="PROTEIN_KINASE_DOM"/>
    <property type="match status" value="1"/>
</dbReference>
<dbReference type="InterPro" id="IPR011009">
    <property type="entry name" value="Kinase-like_dom_sf"/>
</dbReference>
<keyword evidence="2" id="KW-0808">Transferase</keyword>
<dbReference type="AlphaFoldDB" id="A0A833R2C8"/>
<proteinExistence type="inferred from homology"/>
<organism evidence="10 11">
    <name type="scientific">Carex littledalei</name>
    <dbReference type="NCBI Taxonomy" id="544730"/>
    <lineage>
        <taxon>Eukaryota</taxon>
        <taxon>Viridiplantae</taxon>
        <taxon>Streptophyta</taxon>
        <taxon>Embryophyta</taxon>
        <taxon>Tracheophyta</taxon>
        <taxon>Spermatophyta</taxon>
        <taxon>Magnoliopsida</taxon>
        <taxon>Liliopsida</taxon>
        <taxon>Poales</taxon>
        <taxon>Cyperaceae</taxon>
        <taxon>Cyperoideae</taxon>
        <taxon>Cariceae</taxon>
        <taxon>Carex</taxon>
        <taxon>Carex subgen. Euthyceras</taxon>
    </lineage>
</organism>
<feature type="binding site" evidence="7">
    <location>
        <position position="38"/>
    </location>
    <ligand>
        <name>ATP</name>
        <dbReference type="ChEBI" id="CHEBI:30616"/>
    </ligand>
</feature>
<dbReference type="Gene3D" id="1.10.510.10">
    <property type="entry name" value="Transferase(Phosphotransferase) domain 1"/>
    <property type="match status" value="1"/>
</dbReference>
<dbReference type="FunFam" id="1.10.510.10:FF:000600">
    <property type="entry name" value="Phosphoenolpyruvate carboxylase kinase 2"/>
    <property type="match status" value="1"/>
</dbReference>
<dbReference type="InterPro" id="IPR008271">
    <property type="entry name" value="Ser/Thr_kinase_AS"/>
</dbReference>
<dbReference type="PANTHER" id="PTHR24349">
    <property type="entry name" value="SERINE/THREONINE-PROTEIN KINASE"/>
    <property type="match status" value="1"/>
</dbReference>
<dbReference type="OrthoDB" id="40902at2759"/>
<dbReference type="InterPro" id="IPR000719">
    <property type="entry name" value="Prot_kinase_dom"/>
</dbReference>
<evidence type="ECO:0000256" key="5">
    <source>
        <dbReference type="ARBA" id="ARBA00022777"/>
    </source>
</evidence>
<evidence type="ECO:0000313" key="10">
    <source>
        <dbReference type="EMBL" id="KAF3341180.1"/>
    </source>
</evidence>
<name>A0A833R2C8_9POAL</name>
<protein>
    <submittedName>
        <fullName evidence="10">Phosphoenolpyruvate carboxylase kinase 2-like protein</fullName>
    </submittedName>
</protein>
<evidence type="ECO:0000259" key="9">
    <source>
        <dbReference type="PROSITE" id="PS50011"/>
    </source>
</evidence>
<keyword evidence="5 10" id="KW-0418">Kinase</keyword>
<evidence type="ECO:0000256" key="7">
    <source>
        <dbReference type="PROSITE-ProRule" id="PRU10141"/>
    </source>
</evidence>
<dbReference type="InterPro" id="IPR017441">
    <property type="entry name" value="Protein_kinase_ATP_BS"/>
</dbReference>
<dbReference type="Proteomes" id="UP000623129">
    <property type="component" value="Unassembled WGS sequence"/>
</dbReference>
<reference evidence="10" key="1">
    <citation type="submission" date="2020-01" db="EMBL/GenBank/DDBJ databases">
        <title>Genome sequence of Kobresia littledalei, the first chromosome-level genome in the family Cyperaceae.</title>
        <authorList>
            <person name="Qu G."/>
        </authorList>
    </citation>
    <scope>NUCLEOTIDE SEQUENCE</scope>
    <source>
        <strain evidence="10">C.B.Clarke</strain>
        <tissue evidence="10">Leaf</tissue>
    </source>
</reference>
<evidence type="ECO:0000256" key="2">
    <source>
        <dbReference type="ARBA" id="ARBA00022679"/>
    </source>
</evidence>
<evidence type="ECO:0000256" key="6">
    <source>
        <dbReference type="ARBA" id="ARBA00022840"/>
    </source>
</evidence>
<evidence type="ECO:0000256" key="1">
    <source>
        <dbReference type="ARBA" id="ARBA00022527"/>
    </source>
</evidence>
<dbReference type="PIRSF" id="PIRSF000654">
    <property type="entry name" value="Integrin-linked_kinase"/>
    <property type="match status" value="1"/>
</dbReference>
<sequence>MTEQFNKHYEVGQEIGRGRFGTVYRCFSRRTGESFAVKSIDKTLLADSYDRECVEHESKLHRIASVGNPHVVSLHDSFEDESSIYLVLDLCSGNDLLDRISSDAPLPEPEAAALAAELLEAIASCHRRGVAHRDVKPDNVMFDMNGKLKLADFGSAAWFGGLDGDEKMEGIVGTPYYVAPEVIAGRRYSEKVDVWSAGVVIYMMLSGTAPFDGESAGDIFEAVLRANLRFPTRKFGWVSPMAKDLLRRMLSRDVTRRFSAEQALKHPWIVSCGGSKLMV</sequence>
<keyword evidence="1 8" id="KW-0723">Serine/threonine-protein kinase</keyword>